<dbReference type="Proteomes" id="UP000326961">
    <property type="component" value="Chromosome"/>
</dbReference>
<dbReference type="AlphaFoldDB" id="A0A5P3XIA3"/>
<evidence type="ECO:0008006" key="4">
    <source>
        <dbReference type="Google" id="ProtNLM"/>
    </source>
</evidence>
<proteinExistence type="predicted"/>
<name>A0A5P3XIA3_PARBF</name>
<sequence length="175" mass="20558">MKRREGYLILEISISMLITSIVLIILYSLLFTSMNMYKRIYSSIEIQQQGLEIQKHMEKELSGDIEITDVKTENSQILTGKEFEFTKVKSIYYKSKTNLECNDCDELFLNKKTKKLFIKRMGYKSGYEVGDYIDDIYISKEKDGRIVNIKLELSKNKQKHCIEFSIYNDDIGELV</sequence>
<keyword evidence="1" id="KW-1133">Transmembrane helix</keyword>
<reference evidence="2 3" key="1">
    <citation type="submission" date="2018-09" db="EMBL/GenBank/DDBJ databases">
        <title>A clostridial neurotoxin that targets Anopheles mosquitoes.</title>
        <authorList>
            <person name="Contreras E."/>
            <person name="Masuyer G."/>
            <person name="Qureshi N."/>
            <person name="Chawla S."/>
            <person name="Lim H.L."/>
            <person name="Chen J."/>
            <person name="Stenmark P."/>
            <person name="Gill S."/>
        </authorList>
    </citation>
    <scope>NUCLEOTIDE SEQUENCE [LARGE SCALE GENOMIC DNA]</scope>
    <source>
        <strain evidence="2 3">Cbm</strain>
    </source>
</reference>
<keyword evidence="1" id="KW-0472">Membrane</keyword>
<protein>
    <recommendedName>
        <fullName evidence="4">Prepilin-type N-terminal cleavage/methylation domain-containing protein</fullName>
    </recommendedName>
</protein>
<dbReference type="RefSeq" id="WP_150887015.1">
    <property type="nucleotide sequence ID" value="NZ_CP032452.1"/>
</dbReference>
<gene>
    <name evidence="2" type="ORF">D4A35_14425</name>
</gene>
<keyword evidence="1" id="KW-0812">Transmembrane</keyword>
<evidence type="ECO:0000313" key="3">
    <source>
        <dbReference type="Proteomes" id="UP000326961"/>
    </source>
</evidence>
<evidence type="ECO:0000313" key="2">
    <source>
        <dbReference type="EMBL" id="QEZ70025.1"/>
    </source>
</evidence>
<accession>A0A5P3XIA3</accession>
<evidence type="ECO:0000256" key="1">
    <source>
        <dbReference type="SAM" id="Phobius"/>
    </source>
</evidence>
<dbReference type="EMBL" id="CP032452">
    <property type="protein sequence ID" value="QEZ70025.1"/>
    <property type="molecule type" value="Genomic_DNA"/>
</dbReference>
<feature type="transmembrane region" description="Helical" evidence="1">
    <location>
        <begin position="6"/>
        <end position="30"/>
    </location>
</feature>
<organism evidence="2 3">
    <name type="scientific">Paraclostridium bifermentans</name>
    <name type="common">Clostridium bifermentans</name>
    <dbReference type="NCBI Taxonomy" id="1490"/>
    <lineage>
        <taxon>Bacteria</taxon>
        <taxon>Bacillati</taxon>
        <taxon>Bacillota</taxon>
        <taxon>Clostridia</taxon>
        <taxon>Peptostreptococcales</taxon>
        <taxon>Peptostreptococcaceae</taxon>
        <taxon>Paraclostridium</taxon>
    </lineage>
</organism>